<name>M1QEI7_METMZ</name>
<dbReference type="KEGG" id="mmaz:MmTuc01_3419"/>
<dbReference type="AlphaFoldDB" id="M1QEI7"/>
<proteinExistence type="predicted"/>
<organism evidence="1 2">
    <name type="scientific">Methanosarcina mazei Tuc01</name>
    <dbReference type="NCBI Taxonomy" id="1236903"/>
    <lineage>
        <taxon>Archaea</taxon>
        <taxon>Methanobacteriati</taxon>
        <taxon>Methanobacteriota</taxon>
        <taxon>Stenosarchaea group</taxon>
        <taxon>Methanomicrobia</taxon>
        <taxon>Methanosarcinales</taxon>
        <taxon>Methanosarcinaceae</taxon>
        <taxon>Methanosarcina</taxon>
    </lineage>
</organism>
<dbReference type="HOGENOM" id="CLU_3163148_0_0_2"/>
<accession>M1QEI7</accession>
<dbReference type="EMBL" id="CP004144">
    <property type="protein sequence ID" value="AGF98668.1"/>
    <property type="molecule type" value="Genomic_DNA"/>
</dbReference>
<sequence>METDAKIPYLEGIFERIHVGRGLWGSIASQEIAFLAELSILLCQIFI</sequence>
<reference evidence="1 2" key="1">
    <citation type="journal article" date="2013" name="Genome Announc.">
        <title>Complete Genome of a Methanosarcina mazei Strain Isolated from Sediment Samples from an Amazonian Flooded Area.</title>
        <authorList>
            <person name="Assis das Gracas D."/>
            <person name="Thiago Juca Ramos R."/>
            <person name="Vieira Araujo A.C."/>
            <person name="Zahlouth R."/>
            <person name="Ribeiro Carneiro A."/>
            <person name="Souza Lopes T."/>
            <person name="Azevedo Barauna R."/>
            <person name="Azevedo V."/>
            <person name="Cruz Schneider M.P."/>
            <person name="Pellizari V.H."/>
            <person name="Silva A."/>
        </authorList>
    </citation>
    <scope>NUCLEOTIDE SEQUENCE [LARGE SCALE GENOMIC DNA]</scope>
    <source>
        <strain evidence="1 2">Tuc01</strain>
    </source>
</reference>
<evidence type="ECO:0000313" key="1">
    <source>
        <dbReference type="EMBL" id="AGF98668.1"/>
    </source>
</evidence>
<evidence type="ECO:0000313" key="2">
    <source>
        <dbReference type="Proteomes" id="UP000011718"/>
    </source>
</evidence>
<gene>
    <name evidence="1" type="ORF">MmTuc01_3419</name>
</gene>
<dbReference type="Proteomes" id="UP000011718">
    <property type="component" value="Chromosome"/>
</dbReference>
<dbReference type="BioCyc" id="MMAZ1236903:G139K-3257-MONOMER"/>
<protein>
    <submittedName>
        <fullName evidence="1">Uncharacterized protein</fullName>
    </submittedName>
</protein>